<sequence length="290" mass="32685">MKQLAIAILCHWRSGSSLTAMILNACGMHTGNEATGWLEERDKNQCEHGVLNTVGNHLFHAGYDESYLSKVAPILDAYKVQGWPCFGVKFTHVLQEKCWRYLGPIFKACWPDAKYVICIRNPAEIIKNLAAQDITPDAIIESWMSTYDATKELIDEKGAIVIAYPDSFTNGHIQHVVKELGLTWTDKAEALFDPDMVDDTTGVPEDSKGFAEAVAMYEEFKKYAVIPEPPEVITTRITTPSRTFQLQDEERLKATMDEIAKITVDKLSPAYKRTDSVRTVRPSNPKKRRT</sequence>
<reference evidence="1" key="1">
    <citation type="submission" date="2020-03" db="EMBL/GenBank/DDBJ databases">
        <title>The deep terrestrial virosphere.</title>
        <authorList>
            <person name="Holmfeldt K."/>
            <person name="Nilsson E."/>
            <person name="Simone D."/>
            <person name="Lopez-Fernandez M."/>
            <person name="Wu X."/>
            <person name="de Brujin I."/>
            <person name="Lundin D."/>
            <person name="Andersson A."/>
            <person name="Bertilsson S."/>
            <person name="Dopson M."/>
        </authorList>
    </citation>
    <scope>NUCLEOTIDE SEQUENCE</scope>
    <source>
        <strain evidence="1">MM415B02413</strain>
    </source>
</reference>
<accession>A0A6M3L8Z6</accession>
<proteinExistence type="predicted"/>
<organism evidence="1">
    <name type="scientific">viral metagenome</name>
    <dbReference type="NCBI Taxonomy" id="1070528"/>
    <lineage>
        <taxon>unclassified sequences</taxon>
        <taxon>metagenomes</taxon>
        <taxon>organismal metagenomes</taxon>
    </lineage>
</organism>
<dbReference type="GO" id="GO:0016740">
    <property type="term" value="F:transferase activity"/>
    <property type="evidence" value="ECO:0007669"/>
    <property type="project" value="UniProtKB-KW"/>
</dbReference>
<dbReference type="InterPro" id="IPR027417">
    <property type="entry name" value="P-loop_NTPase"/>
</dbReference>
<dbReference type="EMBL" id="MT142900">
    <property type="protein sequence ID" value="QJA90252.1"/>
    <property type="molecule type" value="Genomic_DNA"/>
</dbReference>
<evidence type="ECO:0000313" key="1">
    <source>
        <dbReference type="EMBL" id="QJA90252.1"/>
    </source>
</evidence>
<name>A0A6M3L8Z6_9ZZZZ</name>
<gene>
    <name evidence="1" type="ORF">MM415B02413_0010</name>
</gene>
<keyword evidence="1" id="KW-0808">Transferase</keyword>
<dbReference type="AlphaFoldDB" id="A0A6M3L8Z6"/>
<dbReference type="Gene3D" id="3.40.50.300">
    <property type="entry name" value="P-loop containing nucleotide triphosphate hydrolases"/>
    <property type="match status" value="1"/>
</dbReference>
<protein>
    <submittedName>
        <fullName evidence="1">Putative sulfotransferase domain contining protein</fullName>
    </submittedName>
</protein>
<dbReference type="SUPFAM" id="SSF52540">
    <property type="entry name" value="P-loop containing nucleoside triphosphate hydrolases"/>
    <property type="match status" value="1"/>
</dbReference>